<evidence type="ECO:0000256" key="10">
    <source>
        <dbReference type="ARBA" id="ARBA00042775"/>
    </source>
</evidence>
<dbReference type="PANTHER" id="PTHR47529:SF1">
    <property type="entry name" value="PERIPLASMIC CHAPERONE PPID"/>
    <property type="match status" value="1"/>
</dbReference>
<evidence type="ECO:0000256" key="4">
    <source>
        <dbReference type="ARBA" id="ARBA00022692"/>
    </source>
</evidence>
<keyword evidence="7" id="KW-0143">Chaperone</keyword>
<dbReference type="PROSITE" id="PS50198">
    <property type="entry name" value="PPIC_PPIASE_2"/>
    <property type="match status" value="1"/>
</dbReference>
<dbReference type="AlphaFoldDB" id="A0A1J5R6W4"/>
<keyword evidence="12" id="KW-0413">Isomerase</keyword>
<evidence type="ECO:0000256" key="3">
    <source>
        <dbReference type="ARBA" id="ARBA00022519"/>
    </source>
</evidence>
<sequence>MFDFVRKHTKLLQVLLFLLIFPSFVLFGIQGYDRFSGNGGLAAKVDGVPISMQQLDEAQRNEVARMQQILGPAADIKSLDTPQAKLRTLDGLIRQTLLQVAVRKQHLMVSDSQVQQAILQIPQIAALRKPDGSFDVEAYRQLIAAQGMTTAQFEAQVREQLLLQQAMSGIGEPVIESKAIAGQLYAWQNQKRRVRVVLYQAKDFASQVQPTPAQVEAFYKDNAKLFQVPPQADIQYVVLDMNAVRKGITVTPAQAKAYYTQHIAQFSTPEERKASHILIALPPQATPAQEQAAKAKAEAILAEVRKDPAQFAAIARRESQDPGSAPQGGDLGYFTRSGMVKPFADAVFAMKKVGEIVGPVRSQYGFHIIELTGIKPAEQKPFAQVEGEIQAQLQNQEAQKRFPELSDKFSSMVYEDSRSFDQVAAKLHLKVETAQNVTPTPDASRNPKLDPLASARFLQALFSNNSIRDKRNIAAVEIAPNVMASGRIVSYRAARTLPFAQAQDKARELLVQQQAAALAAKAGEDALQAARQGKAQPAWGAPVEVSQTQAAQANGVPAAVVNAVFHLSTDKLPALTGVVLPDQGYAVVSLDGVTNGQPDPEQLRAQQGTMNQLLSQAVTDAYIDSLKKRYGVEVLYKIPAQANS</sequence>
<evidence type="ECO:0000256" key="5">
    <source>
        <dbReference type="ARBA" id="ARBA00022989"/>
    </source>
</evidence>
<dbReference type="EMBL" id="MLJW01000251">
    <property type="protein sequence ID" value="OIQ91718.1"/>
    <property type="molecule type" value="Genomic_DNA"/>
</dbReference>
<comment type="caution">
    <text evidence="12">The sequence shown here is derived from an EMBL/GenBank/DDBJ whole genome shotgun (WGS) entry which is preliminary data.</text>
</comment>
<dbReference type="InterPro" id="IPR052029">
    <property type="entry name" value="PpiD_chaperone"/>
</dbReference>
<organism evidence="12">
    <name type="scientific">mine drainage metagenome</name>
    <dbReference type="NCBI Taxonomy" id="410659"/>
    <lineage>
        <taxon>unclassified sequences</taxon>
        <taxon>metagenomes</taxon>
        <taxon>ecological metagenomes</taxon>
    </lineage>
</organism>
<evidence type="ECO:0000256" key="2">
    <source>
        <dbReference type="ARBA" id="ARBA00022475"/>
    </source>
</evidence>
<dbReference type="InterPro" id="IPR046357">
    <property type="entry name" value="PPIase_dom_sf"/>
</dbReference>
<dbReference type="SUPFAM" id="SSF54534">
    <property type="entry name" value="FKBP-like"/>
    <property type="match status" value="1"/>
</dbReference>
<keyword evidence="4" id="KW-0812">Transmembrane</keyword>
<evidence type="ECO:0000313" key="12">
    <source>
        <dbReference type="EMBL" id="OIQ91718.1"/>
    </source>
</evidence>
<keyword evidence="2" id="KW-1003">Cell membrane</keyword>
<keyword evidence="5" id="KW-1133">Transmembrane helix</keyword>
<dbReference type="Gene3D" id="3.10.50.40">
    <property type="match status" value="1"/>
</dbReference>
<evidence type="ECO:0000259" key="11">
    <source>
        <dbReference type="PROSITE" id="PS50198"/>
    </source>
</evidence>
<dbReference type="GO" id="GO:0005886">
    <property type="term" value="C:plasma membrane"/>
    <property type="evidence" value="ECO:0007669"/>
    <property type="project" value="UniProtKB-SubCell"/>
</dbReference>
<dbReference type="PANTHER" id="PTHR47529">
    <property type="entry name" value="PEPTIDYL-PROLYL CIS-TRANS ISOMERASE D"/>
    <property type="match status" value="1"/>
</dbReference>
<protein>
    <recommendedName>
        <fullName evidence="9">Periplasmic chaperone PpiD</fullName>
    </recommendedName>
    <alternativeName>
        <fullName evidence="10">Periplasmic folding chaperone</fullName>
    </alternativeName>
</protein>
<evidence type="ECO:0000256" key="7">
    <source>
        <dbReference type="ARBA" id="ARBA00023186"/>
    </source>
</evidence>
<dbReference type="Pfam" id="PF00639">
    <property type="entry name" value="Rotamase"/>
    <property type="match status" value="1"/>
</dbReference>
<evidence type="ECO:0000256" key="9">
    <source>
        <dbReference type="ARBA" id="ARBA00040743"/>
    </source>
</evidence>
<dbReference type="InterPro" id="IPR000297">
    <property type="entry name" value="PPIase_PpiC"/>
</dbReference>
<proteinExistence type="inferred from homology"/>
<evidence type="ECO:0000256" key="6">
    <source>
        <dbReference type="ARBA" id="ARBA00023136"/>
    </source>
</evidence>
<dbReference type="SUPFAM" id="SSF109998">
    <property type="entry name" value="Triger factor/SurA peptide-binding domain-like"/>
    <property type="match status" value="1"/>
</dbReference>
<reference evidence="12" key="1">
    <citation type="submission" date="2016-10" db="EMBL/GenBank/DDBJ databases">
        <title>Sequence of Gallionella enrichment culture.</title>
        <authorList>
            <person name="Poehlein A."/>
            <person name="Muehling M."/>
            <person name="Daniel R."/>
        </authorList>
    </citation>
    <scope>NUCLEOTIDE SEQUENCE</scope>
</reference>
<comment type="subcellular location">
    <subcellularLocation>
        <location evidence="1">Cell inner membrane</location>
        <topology evidence="1">Single-pass type II membrane protein</topology>
        <orientation evidence="1">Periplasmic side</orientation>
    </subcellularLocation>
</comment>
<accession>A0A1J5R6W4</accession>
<evidence type="ECO:0000256" key="8">
    <source>
        <dbReference type="ARBA" id="ARBA00038408"/>
    </source>
</evidence>
<keyword evidence="3" id="KW-0997">Cell inner membrane</keyword>
<comment type="similarity">
    <text evidence="8">Belongs to the PpiD chaperone family.</text>
</comment>
<dbReference type="Pfam" id="PF13624">
    <property type="entry name" value="SurA_N_3"/>
    <property type="match status" value="1"/>
</dbReference>
<name>A0A1J5R6W4_9ZZZZ</name>
<evidence type="ECO:0000256" key="1">
    <source>
        <dbReference type="ARBA" id="ARBA00004382"/>
    </source>
</evidence>
<dbReference type="Gene3D" id="1.10.4030.10">
    <property type="entry name" value="Porin chaperone SurA, peptide-binding domain"/>
    <property type="match status" value="1"/>
</dbReference>
<keyword evidence="6" id="KW-0472">Membrane</keyword>
<dbReference type="GO" id="GO:0003755">
    <property type="term" value="F:peptidyl-prolyl cis-trans isomerase activity"/>
    <property type="evidence" value="ECO:0007669"/>
    <property type="project" value="InterPro"/>
</dbReference>
<dbReference type="InterPro" id="IPR027304">
    <property type="entry name" value="Trigger_fact/SurA_dom_sf"/>
</dbReference>
<gene>
    <name evidence="12" type="primary">ppiD_6</name>
    <name evidence="12" type="ORF">GALL_263500</name>
</gene>
<feature type="domain" description="PpiC" evidence="11">
    <location>
        <begin position="269"/>
        <end position="373"/>
    </location>
</feature>